<dbReference type="Gene3D" id="3.60.9.10">
    <property type="entry name" value="Aldehyde ferredoxin oxidoreductase, N-terminal domain"/>
    <property type="match status" value="1"/>
</dbReference>
<evidence type="ECO:0000256" key="1">
    <source>
        <dbReference type="ARBA" id="ARBA00001966"/>
    </source>
</evidence>
<name>X1QF25_9ZZZZ</name>
<organism evidence="8">
    <name type="scientific">marine sediment metagenome</name>
    <dbReference type="NCBI Taxonomy" id="412755"/>
    <lineage>
        <taxon>unclassified sequences</taxon>
        <taxon>metagenomes</taxon>
        <taxon>ecological metagenomes</taxon>
    </lineage>
</organism>
<dbReference type="Pfam" id="PF02730">
    <property type="entry name" value="AFOR_N"/>
    <property type="match status" value="1"/>
</dbReference>
<dbReference type="AlphaFoldDB" id="X1QF25"/>
<evidence type="ECO:0000256" key="2">
    <source>
        <dbReference type="ARBA" id="ARBA00011032"/>
    </source>
</evidence>
<dbReference type="Pfam" id="PF01314">
    <property type="entry name" value="AFOR_C"/>
    <property type="match status" value="1"/>
</dbReference>
<evidence type="ECO:0000313" key="8">
    <source>
        <dbReference type="EMBL" id="GAI41884.1"/>
    </source>
</evidence>
<dbReference type="InterPro" id="IPR036503">
    <property type="entry name" value="Ald_Fedxn_OxRdtase_N_sf"/>
</dbReference>
<evidence type="ECO:0000256" key="5">
    <source>
        <dbReference type="ARBA" id="ARBA00023004"/>
    </source>
</evidence>
<accession>X1QF25</accession>
<protein>
    <recommendedName>
        <fullName evidence="7">Aldehyde ferredoxin oxidoreductase N-terminal domain-containing protein</fullName>
    </recommendedName>
</protein>
<evidence type="ECO:0000256" key="6">
    <source>
        <dbReference type="ARBA" id="ARBA00023014"/>
    </source>
</evidence>
<comment type="similarity">
    <text evidence="2">Belongs to the AOR/FOR family.</text>
</comment>
<feature type="non-terminal residue" evidence="8">
    <location>
        <position position="1"/>
    </location>
</feature>
<evidence type="ECO:0000256" key="3">
    <source>
        <dbReference type="ARBA" id="ARBA00022485"/>
    </source>
</evidence>
<comment type="caution">
    <text evidence="8">The sequence shown here is derived from an EMBL/GenBank/DDBJ whole genome shotgun (WGS) entry which is preliminary data.</text>
</comment>
<dbReference type="GO" id="GO:0009055">
    <property type="term" value="F:electron transfer activity"/>
    <property type="evidence" value="ECO:0007669"/>
    <property type="project" value="InterPro"/>
</dbReference>
<dbReference type="Gene3D" id="1.10.569.10">
    <property type="entry name" value="Aldehyde Ferredoxin Oxidoreductase Protein, subunit A, domain 2"/>
    <property type="match status" value="1"/>
</dbReference>
<dbReference type="InterPro" id="IPR013983">
    <property type="entry name" value="Ald_Fedxn_OxRdtase_N"/>
</dbReference>
<dbReference type="SUPFAM" id="SSF48310">
    <property type="entry name" value="Aldehyde ferredoxin oxidoreductase, C-terminal domains"/>
    <property type="match status" value="1"/>
</dbReference>
<dbReference type="InterPro" id="IPR051919">
    <property type="entry name" value="W-dependent_AOR"/>
</dbReference>
<keyword evidence="3" id="KW-0004">4Fe-4S</keyword>
<dbReference type="InterPro" id="IPR001203">
    <property type="entry name" value="OxRdtase_Ald_Fedxn_C"/>
</dbReference>
<keyword evidence="5" id="KW-0408">Iron</keyword>
<sequence length="267" mass="28697">AELKHAGYDAIIVAGKAEKPVYLWIHDGEASIRDASHLWGKNTKETQETIRTELGDSLIRVAAIGPAGENLVRVACIINDLKDAAGRGGMGAVMGSKNLKAIAVRGHKGPEVAEPERLKELRQWVLAHRELWASFAELGTGAAMEAYIATGNIPVRNFLDGEFPEIGEISAQAVRDKIRIKMEGCYACPVRCKKVVKVDEPYSVDPAYGGPEYETLAAIGCNCGVSDLKAIAKGNELCGSYSLDTISTGDIVAFAMECYENGLLTTK</sequence>
<gene>
    <name evidence="8" type="ORF">S06H3_39100</name>
</gene>
<evidence type="ECO:0000259" key="7">
    <source>
        <dbReference type="SMART" id="SM00790"/>
    </source>
</evidence>
<keyword evidence="6" id="KW-0411">Iron-sulfur</keyword>
<dbReference type="InterPro" id="IPR036021">
    <property type="entry name" value="Tungsten_al_ferr_oxy-like_C"/>
</dbReference>
<dbReference type="InterPro" id="IPR013984">
    <property type="entry name" value="Ald_Fedxn_OxRdtase_dom2"/>
</dbReference>
<keyword evidence="4" id="KW-0479">Metal-binding</keyword>
<reference evidence="8" key="1">
    <citation type="journal article" date="2014" name="Front. Microbiol.">
        <title>High frequency of phylogenetically diverse reductive dehalogenase-homologous genes in deep subseafloor sedimentary metagenomes.</title>
        <authorList>
            <person name="Kawai M."/>
            <person name="Futagami T."/>
            <person name="Toyoda A."/>
            <person name="Takaki Y."/>
            <person name="Nishi S."/>
            <person name="Hori S."/>
            <person name="Arai W."/>
            <person name="Tsubouchi T."/>
            <person name="Morono Y."/>
            <person name="Uchiyama I."/>
            <person name="Ito T."/>
            <person name="Fujiyama A."/>
            <person name="Inagaki F."/>
            <person name="Takami H."/>
        </authorList>
    </citation>
    <scope>NUCLEOTIDE SEQUENCE</scope>
    <source>
        <strain evidence="8">Expedition CK06-06</strain>
    </source>
</reference>
<dbReference type="PANTHER" id="PTHR30038">
    <property type="entry name" value="ALDEHYDE FERREDOXIN OXIDOREDUCTASE"/>
    <property type="match status" value="1"/>
</dbReference>
<comment type="cofactor">
    <cofactor evidence="1">
        <name>[4Fe-4S] cluster</name>
        <dbReference type="ChEBI" id="CHEBI:49883"/>
    </cofactor>
</comment>
<evidence type="ECO:0000256" key="4">
    <source>
        <dbReference type="ARBA" id="ARBA00022723"/>
    </source>
</evidence>
<dbReference type="EMBL" id="BARV01023882">
    <property type="protein sequence ID" value="GAI41884.1"/>
    <property type="molecule type" value="Genomic_DNA"/>
</dbReference>
<dbReference type="PANTHER" id="PTHR30038:SF0">
    <property type="entry name" value="TUNGSTEN-CONTAINING ALDEHYDE FERREDOXIN OXIDOREDUCTASE"/>
    <property type="match status" value="1"/>
</dbReference>
<dbReference type="GO" id="GO:0051539">
    <property type="term" value="F:4 iron, 4 sulfur cluster binding"/>
    <property type="evidence" value="ECO:0007669"/>
    <property type="project" value="UniProtKB-KW"/>
</dbReference>
<dbReference type="GO" id="GO:0016625">
    <property type="term" value="F:oxidoreductase activity, acting on the aldehyde or oxo group of donors, iron-sulfur protein as acceptor"/>
    <property type="evidence" value="ECO:0007669"/>
    <property type="project" value="InterPro"/>
</dbReference>
<feature type="domain" description="Aldehyde ferredoxin oxidoreductase N-terminal" evidence="7">
    <location>
        <begin position="1"/>
        <end position="108"/>
    </location>
</feature>
<dbReference type="SMART" id="SM00790">
    <property type="entry name" value="AFOR_N"/>
    <property type="match status" value="1"/>
</dbReference>
<proteinExistence type="inferred from homology"/>
<feature type="non-terminal residue" evidence="8">
    <location>
        <position position="267"/>
    </location>
</feature>
<dbReference type="GO" id="GO:0046872">
    <property type="term" value="F:metal ion binding"/>
    <property type="evidence" value="ECO:0007669"/>
    <property type="project" value="UniProtKB-KW"/>
</dbReference>
<dbReference type="SUPFAM" id="SSF56228">
    <property type="entry name" value="Aldehyde ferredoxin oxidoreductase, N-terminal domain"/>
    <property type="match status" value="1"/>
</dbReference>